<reference evidence="1" key="1">
    <citation type="submission" date="2022-11" db="EMBL/GenBank/DDBJ databases">
        <title>Genome Sequence of Nemania bipapillata.</title>
        <authorList>
            <person name="Buettner E."/>
        </authorList>
    </citation>
    <scope>NUCLEOTIDE SEQUENCE</scope>
    <source>
        <strain evidence="1">CP14</strain>
    </source>
</reference>
<accession>A0ACC2IXU5</accession>
<dbReference type="Proteomes" id="UP001153334">
    <property type="component" value="Unassembled WGS sequence"/>
</dbReference>
<protein>
    <submittedName>
        <fullName evidence="1">Uncharacterized protein</fullName>
    </submittedName>
</protein>
<comment type="caution">
    <text evidence="1">The sequence shown here is derived from an EMBL/GenBank/DDBJ whole genome shotgun (WGS) entry which is preliminary data.</text>
</comment>
<evidence type="ECO:0000313" key="1">
    <source>
        <dbReference type="EMBL" id="KAJ8120045.1"/>
    </source>
</evidence>
<gene>
    <name evidence="1" type="ORF">ONZ43_g3147</name>
</gene>
<sequence length="346" mass="38331">MSGSFLPNTCLATAAQTEESIFTYAQSYDNEIIEIQGKLSCSPKIYTRTGRVNTVSPTDTELPPKRFTPLAAVCTHDWNTQTDRRYVFYLDNKNRLCDAYFDTDWHRGSLVDKNWVAAPYSRLAAIQLTNRVGANFICVYYQDTSESGDIIQVSYSHSGWAVGPPPINDPPLFGTSLSVVAPEAGIQSAVTHNDVAPVVFFQYDRLGLGSSQDLGDDDYMSYRISQHERALSAHTSLAAVDDGTNCYVFYTSDDNKVQRIRIDANGVVHPATPVNLATQPIPASALNAVMFAGAQETIVLLYLQHWTVDTKSTESINIYATTLTRQSMTATEADNWEVSQPVRLKR</sequence>
<evidence type="ECO:0000313" key="2">
    <source>
        <dbReference type="Proteomes" id="UP001153334"/>
    </source>
</evidence>
<proteinExistence type="predicted"/>
<organism evidence="1 2">
    <name type="scientific">Nemania bipapillata</name>
    <dbReference type="NCBI Taxonomy" id="110536"/>
    <lineage>
        <taxon>Eukaryota</taxon>
        <taxon>Fungi</taxon>
        <taxon>Dikarya</taxon>
        <taxon>Ascomycota</taxon>
        <taxon>Pezizomycotina</taxon>
        <taxon>Sordariomycetes</taxon>
        <taxon>Xylariomycetidae</taxon>
        <taxon>Xylariales</taxon>
        <taxon>Xylariaceae</taxon>
        <taxon>Nemania</taxon>
    </lineage>
</organism>
<name>A0ACC2IXU5_9PEZI</name>
<dbReference type="EMBL" id="JAPESX010000708">
    <property type="protein sequence ID" value="KAJ8120045.1"/>
    <property type="molecule type" value="Genomic_DNA"/>
</dbReference>
<keyword evidence="2" id="KW-1185">Reference proteome</keyword>